<evidence type="ECO:0000313" key="2">
    <source>
        <dbReference type="Proteomes" id="UP000003706"/>
    </source>
</evidence>
<proteinExistence type="predicted"/>
<evidence type="ECO:0000313" key="1">
    <source>
        <dbReference type="EMBL" id="EHP85198.1"/>
    </source>
</evidence>
<dbReference type="PATRIC" id="fig|647171.4.peg.1402"/>
<dbReference type="Gene3D" id="3.40.50.620">
    <property type="entry name" value="HUPs"/>
    <property type="match status" value="1"/>
</dbReference>
<dbReference type="STRING" id="647171.MetfoDRAFT_1438"/>
<dbReference type="Pfam" id="PF24167">
    <property type="entry name" value="DUF7411"/>
    <property type="match status" value="1"/>
</dbReference>
<dbReference type="SUPFAM" id="SSF52402">
    <property type="entry name" value="Adenine nucleotide alpha hydrolases-like"/>
    <property type="match status" value="1"/>
</dbReference>
<dbReference type="PANTHER" id="PTHR43169:SF4">
    <property type="entry name" value="ATPASE, PP-LOOP SUPERFAMILY-RELATED"/>
    <property type="match status" value="1"/>
</dbReference>
<name>H1L064_9EURY</name>
<comment type="caution">
    <text evidence="1">The sequence shown here is derived from an EMBL/GenBank/DDBJ whole genome shotgun (WGS) entry which is preliminary data.</text>
</comment>
<reference evidence="1 2" key="1">
    <citation type="submission" date="2011-09" db="EMBL/GenBank/DDBJ databases">
        <title>The draft genome of Methanotorris formicicus Mc-S-70.</title>
        <authorList>
            <consortium name="US DOE Joint Genome Institute (JGI-PGF)"/>
            <person name="Lucas S."/>
            <person name="Han J."/>
            <person name="Lapidus A."/>
            <person name="Cheng J.-F."/>
            <person name="Goodwin L."/>
            <person name="Pitluck S."/>
            <person name="Peters L."/>
            <person name="Land M.L."/>
            <person name="Hauser L."/>
            <person name="Sieprawska-Lupa M."/>
            <person name="Takai K."/>
            <person name="Miyazaki J."/>
            <person name="Whitman W."/>
            <person name="Woyke T.J."/>
        </authorList>
    </citation>
    <scope>NUCLEOTIDE SEQUENCE [LARGE SCALE GENOMIC DNA]</scope>
    <source>
        <strain evidence="1 2">Mc-S-70</strain>
    </source>
</reference>
<dbReference type="EMBL" id="AGJL01000038">
    <property type="protein sequence ID" value="EHP85198.1"/>
    <property type="molecule type" value="Genomic_DNA"/>
</dbReference>
<dbReference type="InterPro" id="IPR052188">
    <property type="entry name" value="Ni-pincer_cofactor_biosynth"/>
</dbReference>
<protein>
    <submittedName>
        <fullName evidence="1">Queuosine synthesis-like protein</fullName>
    </submittedName>
</protein>
<dbReference type="NCBIfam" id="NF011155">
    <property type="entry name" value="PRK14561.1"/>
    <property type="match status" value="1"/>
</dbReference>
<sequence length="214" mass="24719">MKQQKRRKNLRSLESDAMKAYVLFSGGKDSSLSAIILKKLGYDVKLLTVNFGILDSYKYAQETAKILGLSHEVVILDRAILEKSVEIILKDGYPSNGIQFIHKEVLEILSDKYKILADGTRRDDKVPKLSYSEVQSLEMRKGIEYLTPLMGFGHRTIRKLVDEYFIISEKESEELLKSDYETEIRELMRLNGEDPLKYFPKHKQSRVIGLKKEI</sequence>
<keyword evidence="2" id="KW-1185">Reference proteome</keyword>
<dbReference type="InterPro" id="IPR014729">
    <property type="entry name" value="Rossmann-like_a/b/a_fold"/>
</dbReference>
<dbReference type="AlphaFoldDB" id="H1L064"/>
<dbReference type="InterPro" id="IPR055834">
    <property type="entry name" value="DUF7411"/>
</dbReference>
<dbReference type="Proteomes" id="UP000003706">
    <property type="component" value="Unassembled WGS sequence"/>
</dbReference>
<gene>
    <name evidence="1" type="ORF">MetfoDRAFT_1438</name>
</gene>
<organism evidence="1 2">
    <name type="scientific">Methanotorris formicicus Mc-S-70</name>
    <dbReference type="NCBI Taxonomy" id="647171"/>
    <lineage>
        <taxon>Archaea</taxon>
        <taxon>Methanobacteriati</taxon>
        <taxon>Methanobacteriota</taxon>
        <taxon>Methanomada group</taxon>
        <taxon>Methanococci</taxon>
        <taxon>Methanococcales</taxon>
        <taxon>Methanocaldococcaceae</taxon>
        <taxon>Methanotorris</taxon>
    </lineage>
</organism>
<accession>H1L064</accession>
<dbReference type="PANTHER" id="PTHR43169">
    <property type="entry name" value="EXSB FAMILY PROTEIN"/>
    <property type="match status" value="1"/>
</dbReference>